<evidence type="ECO:0000313" key="4">
    <source>
        <dbReference type="EMBL" id="OZM75292.1"/>
    </source>
</evidence>
<evidence type="ECO:0000256" key="2">
    <source>
        <dbReference type="ARBA" id="ARBA00023002"/>
    </source>
</evidence>
<dbReference type="RefSeq" id="WP_094861067.1">
    <property type="nucleotide sequence ID" value="NZ_NKYE01000001.1"/>
</dbReference>
<dbReference type="OrthoDB" id="9793325at2"/>
<dbReference type="SUPFAM" id="SSF51735">
    <property type="entry name" value="NAD(P)-binding Rossmann-fold domains"/>
    <property type="match status" value="1"/>
</dbReference>
<evidence type="ECO:0000313" key="5">
    <source>
        <dbReference type="Proteomes" id="UP000242444"/>
    </source>
</evidence>
<keyword evidence="5" id="KW-1185">Reference proteome</keyword>
<dbReference type="GO" id="GO:0016491">
    <property type="term" value="F:oxidoreductase activity"/>
    <property type="evidence" value="ECO:0007669"/>
    <property type="project" value="UniProtKB-KW"/>
</dbReference>
<proteinExistence type="inferred from homology"/>
<dbReference type="PRINTS" id="PR00081">
    <property type="entry name" value="GDHRDH"/>
</dbReference>
<keyword evidence="2" id="KW-0560">Oxidoreductase</keyword>
<sequence length="262" mass="26508">MHAVLAGHTALVTGSSGGIGSAIAERLAAGGCAVLVHGRDPASAEPVAGRIRRAGGRATVVLGDLAVAEQAGEVAAAALGHGVDVLVANAGPFRENTWDTAESADWGESYDGNVLSAVRLIQALTPSMRERGWGRVVTVASRAVTTPLANMVTYSAAKAAVVNLTVGLAGHLAGSGVTANCVSPGVILTPSLRRMFLDRTGDPHAEWPAIEGAVTADYAPNPSGRLGRPEDIAHAVAFLVDPRAGYVNGTELRVDGGITGAV</sequence>
<dbReference type="PRINTS" id="PR00080">
    <property type="entry name" value="SDRFAMILY"/>
</dbReference>
<dbReference type="InterPro" id="IPR050259">
    <property type="entry name" value="SDR"/>
</dbReference>
<name>A0A263D9T1_9PSEU</name>
<dbReference type="GO" id="GO:0032787">
    <property type="term" value="P:monocarboxylic acid metabolic process"/>
    <property type="evidence" value="ECO:0007669"/>
    <property type="project" value="UniProtKB-ARBA"/>
</dbReference>
<evidence type="ECO:0000256" key="3">
    <source>
        <dbReference type="RuleBase" id="RU000363"/>
    </source>
</evidence>
<dbReference type="Proteomes" id="UP000242444">
    <property type="component" value="Unassembled WGS sequence"/>
</dbReference>
<dbReference type="InterPro" id="IPR020904">
    <property type="entry name" value="Sc_DH/Rdtase_CS"/>
</dbReference>
<dbReference type="Gene3D" id="3.40.50.720">
    <property type="entry name" value="NAD(P)-binding Rossmann-like Domain"/>
    <property type="match status" value="1"/>
</dbReference>
<dbReference type="Pfam" id="PF00106">
    <property type="entry name" value="adh_short"/>
    <property type="match status" value="1"/>
</dbReference>
<comment type="similarity">
    <text evidence="1 3">Belongs to the short-chain dehydrogenases/reductases (SDR) family.</text>
</comment>
<dbReference type="AlphaFoldDB" id="A0A263D9T1"/>
<dbReference type="InParanoid" id="A0A263D9T1"/>
<dbReference type="FunFam" id="3.40.50.720:FF:000084">
    <property type="entry name" value="Short-chain dehydrogenase reductase"/>
    <property type="match status" value="1"/>
</dbReference>
<dbReference type="InterPro" id="IPR002347">
    <property type="entry name" value="SDR_fam"/>
</dbReference>
<dbReference type="PROSITE" id="PS00061">
    <property type="entry name" value="ADH_SHORT"/>
    <property type="match status" value="1"/>
</dbReference>
<reference evidence="4 5" key="1">
    <citation type="submission" date="2017-07" db="EMBL/GenBank/DDBJ databases">
        <title>Amycolatopsis antarcticus sp. nov., isolated from the surface of an Antarcticus brown macroalga.</title>
        <authorList>
            <person name="Wang J."/>
            <person name="Leiva S."/>
            <person name="Huang J."/>
            <person name="Huang Y."/>
        </authorList>
    </citation>
    <scope>NUCLEOTIDE SEQUENCE [LARGE SCALE GENOMIC DNA]</scope>
    <source>
        <strain evidence="4 5">AU-G6</strain>
    </source>
</reference>
<dbReference type="InterPro" id="IPR036291">
    <property type="entry name" value="NAD(P)-bd_dom_sf"/>
</dbReference>
<comment type="caution">
    <text evidence="4">The sequence shown here is derived from an EMBL/GenBank/DDBJ whole genome shotgun (WGS) entry which is preliminary data.</text>
</comment>
<dbReference type="EMBL" id="NKYE01000001">
    <property type="protein sequence ID" value="OZM75292.1"/>
    <property type="molecule type" value="Genomic_DNA"/>
</dbReference>
<organism evidence="4 5">
    <name type="scientific">Amycolatopsis antarctica</name>
    <dbReference type="NCBI Taxonomy" id="1854586"/>
    <lineage>
        <taxon>Bacteria</taxon>
        <taxon>Bacillati</taxon>
        <taxon>Actinomycetota</taxon>
        <taxon>Actinomycetes</taxon>
        <taxon>Pseudonocardiales</taxon>
        <taxon>Pseudonocardiaceae</taxon>
        <taxon>Amycolatopsis</taxon>
    </lineage>
</organism>
<protein>
    <submittedName>
        <fullName evidence="4">Short-chain dehydrogenase</fullName>
    </submittedName>
</protein>
<dbReference type="PANTHER" id="PTHR42879">
    <property type="entry name" value="3-OXOACYL-(ACYL-CARRIER-PROTEIN) REDUCTASE"/>
    <property type="match status" value="1"/>
</dbReference>
<dbReference type="PANTHER" id="PTHR42879:SF6">
    <property type="entry name" value="NADPH-DEPENDENT REDUCTASE BACG"/>
    <property type="match status" value="1"/>
</dbReference>
<accession>A0A263D9T1</accession>
<evidence type="ECO:0000256" key="1">
    <source>
        <dbReference type="ARBA" id="ARBA00006484"/>
    </source>
</evidence>
<gene>
    <name evidence="4" type="ORF">CFN78_01840</name>
</gene>